<accession>A0A443SVS3</accession>
<evidence type="ECO:0000256" key="4">
    <source>
        <dbReference type="ARBA" id="ARBA00023242"/>
    </source>
</evidence>
<feature type="domain" description="Large ribosomal subunit protein uL10-like insertion" evidence="6">
    <location>
        <begin position="125"/>
        <end position="190"/>
    </location>
</feature>
<dbReference type="EMBL" id="NCKV01000109">
    <property type="protein sequence ID" value="RWS31626.1"/>
    <property type="molecule type" value="Genomic_DNA"/>
</dbReference>
<evidence type="ECO:0000259" key="6">
    <source>
        <dbReference type="Pfam" id="PF17777"/>
    </source>
</evidence>
<dbReference type="GO" id="GO:0005737">
    <property type="term" value="C:cytoplasm"/>
    <property type="evidence" value="ECO:0007669"/>
    <property type="project" value="UniProtKB-SubCell"/>
</dbReference>
<comment type="similarity">
    <text evidence="2 5">Belongs to the universal ribosomal protein uL10 family.</text>
</comment>
<comment type="subunit">
    <text evidence="5">Associates with the pre-60S ribosomal particle.</text>
</comment>
<name>A0A443SVS3_9ACAR</name>
<comment type="caution">
    <text evidence="7">The sequence shown here is derived from an EMBL/GenBank/DDBJ whole genome shotgun (WGS) entry which is preliminary data.</text>
</comment>
<dbReference type="SUPFAM" id="SSF160369">
    <property type="entry name" value="Ribosomal protein L10-like"/>
    <property type="match status" value="1"/>
</dbReference>
<evidence type="ECO:0000256" key="2">
    <source>
        <dbReference type="ARBA" id="ARBA00008889"/>
    </source>
</evidence>
<comment type="function">
    <text evidence="1 5">Component of the ribosome assembly machinery. Nuclear paralog of the ribosomal protein P0, it binds pre-60S subunits at an early stage of assembly in the nucleolus, and is replaced by P0 in cytoplasmic pre-60S subunits and mature 80S ribosomes.</text>
</comment>
<evidence type="ECO:0000313" key="8">
    <source>
        <dbReference type="Proteomes" id="UP000288716"/>
    </source>
</evidence>
<sequence>MPKSKRNKVVSLTATRKKGVELKRKVMDEVKDCVDNYARVFLFSVKNMRNCKLKDVREEWRHSRFFFGKNKVIISAFGRSPQDEYKQNLHLLSERICGQKGLLFTNSTKEEVLKYFNSLSSPDFARTDDEATRNVVLDEGPLEQFEASLEPYLRQLGLATTLKKGVIYLTKEHVVCSVGEKLTSEKARLLVKKSFIVD</sequence>
<dbReference type="InterPro" id="IPR040637">
    <property type="entry name" value="Ribosomal_uL10-like_insert"/>
</dbReference>
<organism evidence="7 8">
    <name type="scientific">Leptotrombidium deliense</name>
    <dbReference type="NCBI Taxonomy" id="299467"/>
    <lineage>
        <taxon>Eukaryota</taxon>
        <taxon>Metazoa</taxon>
        <taxon>Ecdysozoa</taxon>
        <taxon>Arthropoda</taxon>
        <taxon>Chelicerata</taxon>
        <taxon>Arachnida</taxon>
        <taxon>Acari</taxon>
        <taxon>Acariformes</taxon>
        <taxon>Trombidiformes</taxon>
        <taxon>Prostigmata</taxon>
        <taxon>Anystina</taxon>
        <taxon>Parasitengona</taxon>
        <taxon>Trombiculoidea</taxon>
        <taxon>Trombiculidae</taxon>
        <taxon>Leptotrombidium</taxon>
    </lineage>
</organism>
<dbReference type="Gene3D" id="3.90.105.20">
    <property type="match status" value="1"/>
</dbReference>
<dbReference type="CDD" id="cd05796">
    <property type="entry name" value="Ribosomal_P0_like"/>
    <property type="match status" value="1"/>
</dbReference>
<keyword evidence="4 5" id="KW-0539">Nucleus</keyword>
<evidence type="ECO:0000256" key="3">
    <source>
        <dbReference type="ARBA" id="ARBA00022490"/>
    </source>
</evidence>
<keyword evidence="8" id="KW-1185">Reference proteome</keyword>
<dbReference type="GO" id="GO:0000027">
    <property type="term" value="P:ribosomal large subunit assembly"/>
    <property type="evidence" value="ECO:0007669"/>
    <property type="project" value="InterPro"/>
</dbReference>
<evidence type="ECO:0000256" key="1">
    <source>
        <dbReference type="ARBA" id="ARBA00004046"/>
    </source>
</evidence>
<dbReference type="GO" id="GO:0005730">
    <property type="term" value="C:nucleolus"/>
    <property type="evidence" value="ECO:0007669"/>
    <property type="project" value="UniProtKB-SubCell"/>
</dbReference>
<dbReference type="GO" id="GO:0006364">
    <property type="term" value="P:rRNA processing"/>
    <property type="evidence" value="ECO:0007669"/>
    <property type="project" value="TreeGrafter"/>
</dbReference>
<protein>
    <recommendedName>
        <fullName evidence="5">Ribosome assembly factor mrt4</fullName>
    </recommendedName>
</protein>
<comment type="subcellular location">
    <subcellularLocation>
        <location evidence="5">Cytoplasm</location>
    </subcellularLocation>
    <subcellularLocation>
        <location evidence="5">Nucleus</location>
        <location evidence="5">Nucleolus</location>
    </subcellularLocation>
</comment>
<dbReference type="GO" id="GO:0003723">
    <property type="term" value="F:RNA binding"/>
    <property type="evidence" value="ECO:0007669"/>
    <property type="project" value="TreeGrafter"/>
</dbReference>
<reference evidence="7 8" key="1">
    <citation type="journal article" date="2018" name="Gigascience">
        <title>Genomes of trombidid mites reveal novel predicted allergens and laterally-transferred genes associated with secondary metabolism.</title>
        <authorList>
            <person name="Dong X."/>
            <person name="Chaisiri K."/>
            <person name="Xia D."/>
            <person name="Armstrong S.D."/>
            <person name="Fang Y."/>
            <person name="Donnelly M.J."/>
            <person name="Kadowaki T."/>
            <person name="McGarry J.W."/>
            <person name="Darby A.C."/>
            <person name="Makepeace B.L."/>
        </authorList>
    </citation>
    <scope>NUCLEOTIDE SEQUENCE [LARGE SCALE GENOMIC DNA]</scope>
    <source>
        <strain evidence="7">UoL-UT</strain>
    </source>
</reference>
<dbReference type="InterPro" id="IPR001790">
    <property type="entry name" value="Ribosomal_uL10"/>
</dbReference>
<dbReference type="InterPro" id="IPR043141">
    <property type="entry name" value="Ribosomal_uL10-like_sf"/>
</dbReference>
<keyword evidence="5" id="KW-0690">Ribosome biogenesis</keyword>
<keyword evidence="3 5" id="KW-0963">Cytoplasm</keyword>
<dbReference type="VEuPathDB" id="VectorBase:LDEU000410"/>
<dbReference type="FunFam" id="3.30.70.1730:FF:000005">
    <property type="entry name" value="Ribosome assembly factor mrt4"/>
    <property type="match status" value="1"/>
</dbReference>
<gene>
    <name evidence="7" type="ORF">B4U80_08536</name>
</gene>
<dbReference type="InterPro" id="IPR043164">
    <property type="entry name" value="Ribosomal_uL10-like_insert_sf"/>
</dbReference>
<dbReference type="InterPro" id="IPR051742">
    <property type="entry name" value="Ribosome_Assembly_uL10"/>
</dbReference>
<dbReference type="Proteomes" id="UP000288716">
    <property type="component" value="Unassembled WGS sequence"/>
</dbReference>
<dbReference type="OrthoDB" id="10262308at2759"/>
<dbReference type="AlphaFoldDB" id="A0A443SVS3"/>
<dbReference type="Pfam" id="PF17777">
    <property type="entry name" value="RL10P_insert"/>
    <property type="match status" value="1"/>
</dbReference>
<dbReference type="Gene3D" id="3.30.70.1730">
    <property type="match status" value="1"/>
</dbReference>
<dbReference type="GO" id="GO:0000956">
    <property type="term" value="P:nuclear-transcribed mRNA catabolic process"/>
    <property type="evidence" value="ECO:0007669"/>
    <property type="project" value="TreeGrafter"/>
</dbReference>
<dbReference type="PANTHER" id="PTHR45841:SF1">
    <property type="entry name" value="MRNA TURNOVER PROTEIN 4 HOMOLOG"/>
    <property type="match status" value="1"/>
</dbReference>
<dbReference type="InterPro" id="IPR033867">
    <property type="entry name" value="Mrt4"/>
</dbReference>
<evidence type="ECO:0000256" key="5">
    <source>
        <dbReference type="RuleBase" id="RU364039"/>
    </source>
</evidence>
<dbReference type="GO" id="GO:0030687">
    <property type="term" value="C:preribosome, large subunit precursor"/>
    <property type="evidence" value="ECO:0007669"/>
    <property type="project" value="TreeGrafter"/>
</dbReference>
<evidence type="ECO:0000313" key="7">
    <source>
        <dbReference type="EMBL" id="RWS31626.1"/>
    </source>
</evidence>
<dbReference type="Pfam" id="PF00466">
    <property type="entry name" value="Ribosomal_L10"/>
    <property type="match status" value="1"/>
</dbReference>
<proteinExistence type="inferred from homology"/>
<dbReference type="STRING" id="299467.A0A443SVS3"/>
<dbReference type="PANTHER" id="PTHR45841">
    <property type="entry name" value="MRNA TURNOVER PROTEIN 4 MRTO4"/>
    <property type="match status" value="1"/>
</dbReference>